<proteinExistence type="predicted"/>
<accession>A0A518N6Q5</accession>
<gene>
    <name evidence="2" type="ORF">FPZ22_12445</name>
</gene>
<evidence type="ECO:0000256" key="1">
    <source>
        <dbReference type="SAM" id="Phobius"/>
    </source>
</evidence>
<evidence type="ECO:0000313" key="3">
    <source>
        <dbReference type="Proteomes" id="UP000316584"/>
    </source>
</evidence>
<keyword evidence="1" id="KW-0812">Transmembrane</keyword>
<name>A0A518N6Q5_9GAMM</name>
<dbReference type="OrthoDB" id="7253658at2"/>
<protein>
    <submittedName>
        <fullName evidence="2">Uncharacterized protein</fullName>
    </submittedName>
</protein>
<reference evidence="2 3" key="1">
    <citation type="submission" date="2019-07" db="EMBL/GenBank/DDBJ databases">
        <title>Full genome sequence of Luteimonas sp. Gr-4.</title>
        <authorList>
            <person name="Im W.-T."/>
        </authorList>
    </citation>
    <scope>NUCLEOTIDE SEQUENCE [LARGE SCALE GENOMIC DNA]</scope>
    <source>
        <strain evidence="2 3">Gr-4</strain>
    </source>
</reference>
<keyword evidence="3" id="KW-1185">Reference proteome</keyword>
<feature type="transmembrane region" description="Helical" evidence="1">
    <location>
        <begin position="74"/>
        <end position="96"/>
    </location>
</feature>
<keyword evidence="1" id="KW-1133">Transmembrane helix</keyword>
<dbReference type="EMBL" id="CP042218">
    <property type="protein sequence ID" value="QDW67589.1"/>
    <property type="molecule type" value="Genomic_DNA"/>
</dbReference>
<keyword evidence="1" id="KW-0472">Membrane</keyword>
<evidence type="ECO:0000313" key="2">
    <source>
        <dbReference type="EMBL" id="QDW67589.1"/>
    </source>
</evidence>
<sequence length="107" mass="11758">MEFLQDRPIAHVLGGRIDLDANGRLYPARASHRPDERRLELAGEDLMALAEALREFNGFHARHANFTLSSPRRVHAAIATSLAGALTATLAAAWYVGARLRVTSRRG</sequence>
<dbReference type="Proteomes" id="UP000316584">
    <property type="component" value="Chromosome"/>
</dbReference>
<dbReference type="AlphaFoldDB" id="A0A518N6Q5"/>
<dbReference type="KEGG" id="lug:FPZ22_12445"/>
<dbReference type="RefSeq" id="WP_144893439.1">
    <property type="nucleotide sequence ID" value="NZ_CP042218.1"/>
</dbReference>
<organism evidence="2 3">
    <name type="scientific">Luteimonas granuli</name>
    <dbReference type="NCBI Taxonomy" id="1176533"/>
    <lineage>
        <taxon>Bacteria</taxon>
        <taxon>Pseudomonadati</taxon>
        <taxon>Pseudomonadota</taxon>
        <taxon>Gammaproteobacteria</taxon>
        <taxon>Lysobacterales</taxon>
        <taxon>Lysobacteraceae</taxon>
        <taxon>Luteimonas</taxon>
    </lineage>
</organism>